<accession>A0AAN8XHQ7</accession>
<gene>
    <name evidence="1" type="ORF">SK128_000355</name>
</gene>
<evidence type="ECO:0000313" key="1">
    <source>
        <dbReference type="EMBL" id="KAK7081858.1"/>
    </source>
</evidence>
<keyword evidence="2" id="KW-1185">Reference proteome</keyword>
<dbReference type="AlphaFoldDB" id="A0AAN8XHQ7"/>
<sequence length="88" mass="10366">MRFFWYSNKFSQGACLFPFPYVNAFLSLSQYLLSIYKLPSSALKQNKLRDPSSHSNRCVDHEGIHSRKRPHYNFVFKQRVLARAIPRG</sequence>
<reference evidence="1 2" key="1">
    <citation type="submission" date="2023-11" db="EMBL/GenBank/DDBJ databases">
        <title>Halocaridina rubra genome assembly.</title>
        <authorList>
            <person name="Smith C."/>
        </authorList>
    </citation>
    <scope>NUCLEOTIDE SEQUENCE [LARGE SCALE GENOMIC DNA]</scope>
    <source>
        <strain evidence="1">EP-1</strain>
        <tissue evidence="1">Whole</tissue>
    </source>
</reference>
<protein>
    <submittedName>
        <fullName evidence="1">Uncharacterized protein</fullName>
    </submittedName>
</protein>
<evidence type="ECO:0000313" key="2">
    <source>
        <dbReference type="Proteomes" id="UP001381693"/>
    </source>
</evidence>
<comment type="caution">
    <text evidence="1">The sequence shown here is derived from an EMBL/GenBank/DDBJ whole genome shotgun (WGS) entry which is preliminary data.</text>
</comment>
<dbReference type="Proteomes" id="UP001381693">
    <property type="component" value="Unassembled WGS sequence"/>
</dbReference>
<organism evidence="1 2">
    <name type="scientific">Halocaridina rubra</name>
    <name type="common">Hawaiian red shrimp</name>
    <dbReference type="NCBI Taxonomy" id="373956"/>
    <lineage>
        <taxon>Eukaryota</taxon>
        <taxon>Metazoa</taxon>
        <taxon>Ecdysozoa</taxon>
        <taxon>Arthropoda</taxon>
        <taxon>Crustacea</taxon>
        <taxon>Multicrustacea</taxon>
        <taxon>Malacostraca</taxon>
        <taxon>Eumalacostraca</taxon>
        <taxon>Eucarida</taxon>
        <taxon>Decapoda</taxon>
        <taxon>Pleocyemata</taxon>
        <taxon>Caridea</taxon>
        <taxon>Atyoidea</taxon>
        <taxon>Atyidae</taxon>
        <taxon>Halocaridina</taxon>
    </lineage>
</organism>
<proteinExistence type="predicted"/>
<dbReference type="EMBL" id="JAXCGZ010004380">
    <property type="protein sequence ID" value="KAK7081858.1"/>
    <property type="molecule type" value="Genomic_DNA"/>
</dbReference>
<name>A0AAN8XHQ7_HALRR</name>